<evidence type="ECO:0000256" key="1">
    <source>
        <dbReference type="SAM" id="Coils"/>
    </source>
</evidence>
<organism evidence="4 6">
    <name type="scientific">Plasmodium knowlesi (strain H)</name>
    <dbReference type="NCBI Taxonomy" id="5851"/>
    <lineage>
        <taxon>Eukaryota</taxon>
        <taxon>Sar</taxon>
        <taxon>Alveolata</taxon>
        <taxon>Apicomplexa</taxon>
        <taxon>Aconoidasida</taxon>
        <taxon>Haemosporida</taxon>
        <taxon>Plasmodiidae</taxon>
        <taxon>Plasmodium</taxon>
        <taxon>Plasmodium (Plasmodium)</taxon>
    </lineage>
</organism>
<dbReference type="EMBL" id="CWHR02000019">
    <property type="protein sequence ID" value="SBO28758.1"/>
    <property type="molecule type" value="Genomic_DNA"/>
</dbReference>
<dbReference type="AlphaFoldDB" id="A0A5E7X6U0"/>
<dbReference type="EMBL" id="CWHQ02000017">
    <property type="protein sequence ID" value="SBO26075.1"/>
    <property type="molecule type" value="Genomic_DNA"/>
</dbReference>
<feature type="compositionally biased region" description="Polar residues" evidence="2">
    <location>
        <begin position="80"/>
        <end position="91"/>
    </location>
</feature>
<dbReference type="VEuPathDB" id="PlasmoDB:PKNH_1400200"/>
<sequence>MAHTNEIIINGASSRSMQSQCGSCQIVGTKQERKMDEKKSTQRSSFFTKKTAMLFFVLACIFLKHQDDFSRQGVNAPLQVDNNVGRNLSSTESEDEAPSGPYDYEVGQTEDPSEGGRQASPAVGENTWGMEYPNVRQDLQKSAEQEASLFGEKTNYITDGDLGNYANYLFLYESAFNDNKKKKKGKKEIEEEKKKEEALLKEKEKSQKKLNNWNQKVYRGPLAELEKYEDEQEEERKRSLRYDKEERKRKMKGKGKGQSLLDKWKSIVYEVGAYRDETEVNKRKCMNGEYEQIEDWEITKLKWGGYDERDYAEHIPKNNTRSLRYDEEEHIYDEEGMHELLLGEFKKWENSGTHTIPSSHYEVLCFEDRLNDYEINKELNEMGKMPKKCELVSLYWQSFMNEKSKYINANKRLFKKFLELKKKQNLETMGKYNNKWKKCSKIVGTNFKEQREYVNDIFYTHMTKENLSKDEFKEILGHVRDSWKEVTLKVTQECVALLEEPIVPDVKILDYDPYDGIAYFKVSRITGPQVNS</sequence>
<dbReference type="OrthoDB" id="387562at2759"/>
<proteinExistence type="predicted"/>
<evidence type="ECO:0000259" key="3">
    <source>
        <dbReference type="Pfam" id="PF09687"/>
    </source>
</evidence>
<dbReference type="Pfam" id="PF09687">
    <property type="entry name" value="PRESAN"/>
    <property type="match status" value="1"/>
</dbReference>
<reference evidence="4" key="2">
    <citation type="submission" date="2016-05" db="EMBL/GenBank/DDBJ databases">
        <authorList>
            <person name="Lavstsen T."/>
            <person name="Jespersen J.S."/>
        </authorList>
    </citation>
    <scope>NUCLEOTIDE SEQUENCE [LARGE SCALE GENOMIC DNA]</scope>
</reference>
<feature type="coiled-coil region" evidence="1">
    <location>
        <begin position="179"/>
        <end position="245"/>
    </location>
</feature>
<dbReference type="InterPro" id="IPR019111">
    <property type="entry name" value="PRESA_N"/>
</dbReference>
<evidence type="ECO:0000313" key="5">
    <source>
        <dbReference type="EMBL" id="SBO28758.1"/>
    </source>
</evidence>
<dbReference type="Proteomes" id="UP000182142">
    <property type="component" value="Unassembled WGS sequence"/>
</dbReference>
<evidence type="ECO:0000256" key="2">
    <source>
        <dbReference type="SAM" id="MobiDB-lite"/>
    </source>
</evidence>
<evidence type="ECO:0000313" key="6">
    <source>
        <dbReference type="Proteomes" id="UP000182128"/>
    </source>
</evidence>
<protein>
    <recommendedName>
        <fullName evidence="3">Plasmodium RESA N-terminal domain-containing protein</fullName>
    </recommendedName>
</protein>
<keyword evidence="1" id="KW-0175">Coiled coil</keyword>
<dbReference type="Proteomes" id="UP000182128">
    <property type="component" value="Unassembled WGS sequence"/>
</dbReference>
<evidence type="ECO:0000313" key="7">
    <source>
        <dbReference type="Proteomes" id="UP000182142"/>
    </source>
</evidence>
<reference evidence="6 7" key="1">
    <citation type="submission" date="2016-05" db="EMBL/GenBank/DDBJ databases">
        <authorList>
            <person name="Sharaf H."/>
        </authorList>
    </citation>
    <scope>NUCLEOTIDE SEQUENCE [LARGE SCALE GENOMIC DNA]</scope>
    <source>
        <strain evidence="6 7">H</strain>
    </source>
</reference>
<feature type="domain" description="Plasmodium RESA N-terminal" evidence="3">
    <location>
        <begin position="370"/>
        <end position="494"/>
    </location>
</feature>
<dbReference type="Gene3D" id="6.10.280.180">
    <property type="entry name" value="Plasmodium RESA, N-terminal helical domain"/>
    <property type="match status" value="1"/>
</dbReference>
<feature type="region of interest" description="Disordered" evidence="2">
    <location>
        <begin position="80"/>
        <end position="128"/>
    </location>
</feature>
<evidence type="ECO:0000313" key="4">
    <source>
        <dbReference type="EMBL" id="SBO26075.1"/>
    </source>
</evidence>
<name>A0A5E7X6U0_PLAKH</name>
<gene>
    <name evidence="4" type="ORF">PKNA1_C2_1473300</name>
    <name evidence="5" type="ORF">PKNA1_H1_1400200</name>
</gene>
<accession>A0A5E7X6U0</accession>
<dbReference type="InterPro" id="IPR044885">
    <property type="entry name" value="PRESA_N_sf"/>
</dbReference>
<dbReference type="PANTHER" id="PTHR36193:SF23">
    <property type="entry name" value="PHISTB DOMAIN-CONTAINING RESA-LIKE PROTEIN 1"/>
    <property type="match status" value="1"/>
</dbReference>
<dbReference type="PANTHER" id="PTHR36193">
    <property type="entry name" value="PHISTB DOMAIN-CONTAINING RESA-LIKE PROTEIN 1"/>
    <property type="match status" value="1"/>
</dbReference>